<dbReference type="OrthoDB" id="2968776at2759"/>
<evidence type="ECO:0000313" key="2">
    <source>
        <dbReference type="EMBL" id="KAF5361196.1"/>
    </source>
</evidence>
<feature type="chain" id="PRO_5034819620" evidence="1">
    <location>
        <begin position="24"/>
        <end position="116"/>
    </location>
</feature>
<comment type="caution">
    <text evidence="2">The sequence shown here is derived from an EMBL/GenBank/DDBJ whole genome shotgun (WGS) entry which is preliminary data.</text>
</comment>
<dbReference type="EMBL" id="JAACJM010000042">
    <property type="protein sequence ID" value="KAF5361196.1"/>
    <property type="molecule type" value="Genomic_DNA"/>
</dbReference>
<gene>
    <name evidence="2" type="ORF">D9758_009024</name>
</gene>
<proteinExistence type="predicted"/>
<keyword evidence="3" id="KW-1185">Reference proteome</keyword>
<evidence type="ECO:0000256" key="1">
    <source>
        <dbReference type="SAM" id="SignalP"/>
    </source>
</evidence>
<keyword evidence="1" id="KW-0732">Signal</keyword>
<dbReference type="AlphaFoldDB" id="A0A8H5GAG5"/>
<reference evidence="2 3" key="1">
    <citation type="journal article" date="2020" name="ISME J.">
        <title>Uncovering the hidden diversity of litter-decomposition mechanisms in mushroom-forming fungi.</title>
        <authorList>
            <person name="Floudas D."/>
            <person name="Bentzer J."/>
            <person name="Ahren D."/>
            <person name="Johansson T."/>
            <person name="Persson P."/>
            <person name="Tunlid A."/>
        </authorList>
    </citation>
    <scope>NUCLEOTIDE SEQUENCE [LARGE SCALE GENOMIC DNA]</scope>
    <source>
        <strain evidence="2 3">CBS 291.85</strain>
    </source>
</reference>
<accession>A0A8H5GAG5</accession>
<evidence type="ECO:0000313" key="3">
    <source>
        <dbReference type="Proteomes" id="UP000559256"/>
    </source>
</evidence>
<sequence length="116" mass="12704">MLFPSALLSSLLLIPTWMTASVARQAEDPQACEDLLPDFSAIPNKTSSGHLMILGTVQVVEGKEARWEEIISNIKAYVETGVEPSTLTYRATRIVDQNGNPTGNYTNIEEYTGTKS</sequence>
<organism evidence="2 3">
    <name type="scientific">Tetrapyrgos nigripes</name>
    <dbReference type="NCBI Taxonomy" id="182062"/>
    <lineage>
        <taxon>Eukaryota</taxon>
        <taxon>Fungi</taxon>
        <taxon>Dikarya</taxon>
        <taxon>Basidiomycota</taxon>
        <taxon>Agaricomycotina</taxon>
        <taxon>Agaricomycetes</taxon>
        <taxon>Agaricomycetidae</taxon>
        <taxon>Agaricales</taxon>
        <taxon>Marasmiineae</taxon>
        <taxon>Marasmiaceae</taxon>
        <taxon>Tetrapyrgos</taxon>
    </lineage>
</organism>
<dbReference type="Proteomes" id="UP000559256">
    <property type="component" value="Unassembled WGS sequence"/>
</dbReference>
<feature type="signal peptide" evidence="1">
    <location>
        <begin position="1"/>
        <end position="23"/>
    </location>
</feature>
<name>A0A8H5GAG5_9AGAR</name>
<protein>
    <submittedName>
        <fullName evidence="2">Uncharacterized protein</fullName>
    </submittedName>
</protein>